<reference evidence="1" key="2">
    <citation type="submission" date="2015-07" db="EMBL/GenBank/DDBJ databases">
        <title>Plasmids, circular viruses and viroids from rat gut.</title>
        <authorList>
            <person name="Jorgensen T.J."/>
            <person name="Hansen M.A."/>
            <person name="Xu Z."/>
            <person name="Tabak M.A."/>
            <person name="Sorensen S.J."/>
            <person name="Hansen L.H."/>
        </authorList>
    </citation>
    <scope>NUCLEOTIDE SEQUENCE</scope>
    <source>
        <strain evidence="1">RGRH1831</strain>
    </source>
</reference>
<name>A0A0H5Q9L6_9ZZZZ</name>
<organism evidence="1">
    <name type="scientific">uncultured prokaryote</name>
    <dbReference type="NCBI Taxonomy" id="198431"/>
    <lineage>
        <taxon>unclassified sequences</taxon>
        <taxon>environmental samples</taxon>
    </lineage>
</organism>
<proteinExistence type="predicted"/>
<sequence length="226" mass="24312">MPYVNDFIKVDLIGDCYQQNEIWNTGFKLAKIGVGDISEANLKKVAEEVAAVWETFFTKPNSVGGPIFSSNYRTTEVKASHVGTNGKVVGNTYTHFYGAPIVGKGSGFDNPAPQTAMVGSFRSNKQRGPGSQGRMYLPGLGAFIGDDGLVSEDSIRKLANQFNAFINGVNDITDGIGNSFTVILASSVGNGVEKDVTQTGIDRKVDTQRRRANGLTSDYLTNEVNI</sequence>
<reference evidence="1" key="1">
    <citation type="submission" date="2015-06" db="EMBL/GenBank/DDBJ databases">
        <authorList>
            <person name="Joergensen T."/>
        </authorList>
    </citation>
    <scope>NUCLEOTIDE SEQUENCE</scope>
    <source>
        <strain evidence="1">RGRH1831</strain>
    </source>
</reference>
<dbReference type="AlphaFoldDB" id="A0A0H5Q9L6"/>
<accession>A0A0H5Q9L6</accession>
<dbReference type="EMBL" id="LN854328">
    <property type="protein sequence ID" value="CRY98079.1"/>
    <property type="molecule type" value="Genomic_DNA"/>
</dbReference>
<evidence type="ECO:0000313" key="1">
    <source>
        <dbReference type="EMBL" id="CRY98079.1"/>
    </source>
</evidence>
<protein>
    <submittedName>
        <fullName evidence="1">Uncharacterized protein</fullName>
    </submittedName>
</protein>